<evidence type="ECO:0000256" key="1">
    <source>
        <dbReference type="ARBA" id="ARBA00022729"/>
    </source>
</evidence>
<dbReference type="GO" id="GO:0030674">
    <property type="term" value="F:protein-macromolecule adaptor activity"/>
    <property type="evidence" value="ECO:0007669"/>
    <property type="project" value="TreeGrafter"/>
</dbReference>
<dbReference type="InterPro" id="IPR037873">
    <property type="entry name" value="BamE-like"/>
</dbReference>
<evidence type="ECO:0000313" key="8">
    <source>
        <dbReference type="Proteomes" id="UP000095322"/>
    </source>
</evidence>
<name>A0A143WT72_9ENTR</name>
<feature type="transmembrane region" description="Helical" evidence="5">
    <location>
        <begin position="32"/>
        <end position="54"/>
    </location>
</feature>
<keyword evidence="1 4" id="KW-0732">Signal</keyword>
<gene>
    <name evidence="4 7" type="primary">bamE</name>
    <name evidence="7" type="ORF">MHIR_DE00660</name>
</gene>
<dbReference type="Proteomes" id="UP000095322">
    <property type="component" value="Chromosome I"/>
</dbReference>
<keyword evidence="5" id="KW-0812">Transmembrane</keyword>
<evidence type="ECO:0000256" key="2">
    <source>
        <dbReference type="ARBA" id="ARBA00023136"/>
    </source>
</evidence>
<comment type="function">
    <text evidence="4">Part of the outer membrane protein assembly complex, which is involved in assembly and insertion of beta-barrel proteins into the outer membrane.</text>
</comment>
<dbReference type="InterPro" id="IPR026592">
    <property type="entry name" value="BamE"/>
</dbReference>
<dbReference type="GO" id="GO:0051205">
    <property type="term" value="P:protein insertion into membrane"/>
    <property type="evidence" value="ECO:0007669"/>
    <property type="project" value="UniProtKB-UniRule"/>
</dbReference>
<dbReference type="HAMAP" id="MF_00925">
    <property type="entry name" value="OM_assembly_BamE"/>
    <property type="match status" value="1"/>
</dbReference>
<dbReference type="Pfam" id="PF04355">
    <property type="entry name" value="BamE"/>
    <property type="match status" value="1"/>
</dbReference>
<dbReference type="GO" id="GO:0043165">
    <property type="term" value="P:Gram-negative-bacterium-type cell outer membrane assembly"/>
    <property type="evidence" value="ECO:0007669"/>
    <property type="project" value="UniProtKB-UniRule"/>
</dbReference>
<dbReference type="STRING" id="1778262.MHIR_DE00660"/>
<comment type="subunit">
    <text evidence="4">Part of the Bam complex, which is composed of the outer membrane protein BamA, and four lipoproteins BamB, BamC, BamD and BamE.</text>
</comment>
<evidence type="ECO:0000256" key="4">
    <source>
        <dbReference type="HAMAP-Rule" id="MF_00925"/>
    </source>
</evidence>
<reference evidence="8" key="1">
    <citation type="submission" date="2016-01" db="EMBL/GenBank/DDBJ databases">
        <authorList>
            <person name="Husnik F."/>
        </authorList>
    </citation>
    <scope>NUCLEOTIDE SEQUENCE [LARGE SCALE GENOMIC DNA]</scope>
</reference>
<dbReference type="NCBIfam" id="NF008585">
    <property type="entry name" value="PRK11548.1"/>
    <property type="match status" value="1"/>
</dbReference>
<dbReference type="Gene3D" id="3.30.1450.10">
    <property type="match status" value="1"/>
</dbReference>
<organism evidence="7 8">
    <name type="scientific">Candidatus Doolittlea endobia</name>
    <dbReference type="NCBI Taxonomy" id="1778262"/>
    <lineage>
        <taxon>Bacteria</taxon>
        <taxon>Pseudomonadati</taxon>
        <taxon>Pseudomonadota</taxon>
        <taxon>Gammaproteobacteria</taxon>
        <taxon>Enterobacterales</taxon>
        <taxon>Enterobacteriaceae</taxon>
        <taxon>Candidatus Doolittlea</taxon>
    </lineage>
</organism>
<feature type="domain" description="Outer membrane protein assembly factor BamE" evidence="6">
    <location>
        <begin position="61"/>
        <end position="130"/>
    </location>
</feature>
<evidence type="ECO:0000313" key="7">
    <source>
        <dbReference type="EMBL" id="CUX96893.1"/>
    </source>
</evidence>
<keyword evidence="5" id="KW-1133">Transmembrane helix</keyword>
<evidence type="ECO:0000256" key="3">
    <source>
        <dbReference type="ARBA" id="ARBA00023237"/>
    </source>
</evidence>
<comment type="subcellular location">
    <subcellularLocation>
        <location evidence="4">Cell outer membrane</location>
    </subcellularLocation>
</comment>
<protein>
    <recommendedName>
        <fullName evidence="4">Outer membrane protein assembly factor BamE</fullName>
    </recommendedName>
</protein>
<dbReference type="PANTHER" id="PTHR37482">
    <property type="entry name" value="OUTER MEMBRANE PROTEIN ASSEMBLY FACTOR BAME"/>
    <property type="match status" value="1"/>
</dbReference>
<keyword evidence="3 4" id="KW-0998">Cell outer membrane</keyword>
<sequence>MGGLAEVLAPAESIIHQRPVLKRNIMIMSYKALITTVIVMMLTVGCSVFERVVYHPDINQGNYLTTDDIARIHIDMTKQQAIYILGTPMMKDPFGSNTWYYIFRRELGDKTVSQKTLTLTFDSSDILTHIDYKSTIEGPFIS</sequence>
<proteinExistence type="inferred from homology"/>
<dbReference type="EMBL" id="LN999833">
    <property type="protein sequence ID" value="CUX96893.1"/>
    <property type="molecule type" value="Genomic_DNA"/>
</dbReference>
<accession>A0A143WT72</accession>
<comment type="similarity">
    <text evidence="4">Belongs to the BamE family.</text>
</comment>
<evidence type="ECO:0000256" key="5">
    <source>
        <dbReference type="SAM" id="Phobius"/>
    </source>
</evidence>
<dbReference type="GO" id="GO:1990063">
    <property type="term" value="C:Bam protein complex"/>
    <property type="evidence" value="ECO:0007669"/>
    <property type="project" value="TreeGrafter"/>
</dbReference>
<dbReference type="AlphaFoldDB" id="A0A143WT72"/>
<dbReference type="KEGG" id="den:MHIR_DE00660"/>
<evidence type="ECO:0000259" key="6">
    <source>
        <dbReference type="Pfam" id="PF04355"/>
    </source>
</evidence>
<dbReference type="PATRIC" id="fig|1778262.3.peg.1216"/>
<keyword evidence="2 4" id="KW-0472">Membrane</keyword>
<dbReference type="PANTHER" id="PTHR37482:SF1">
    <property type="entry name" value="OUTER MEMBRANE PROTEIN ASSEMBLY FACTOR BAME"/>
    <property type="match status" value="1"/>
</dbReference>
<keyword evidence="8" id="KW-1185">Reference proteome</keyword>
<dbReference type="InterPro" id="IPR007450">
    <property type="entry name" value="BamE_dom"/>
</dbReference>